<name>A0A8J7KYC5_9ACTN</name>
<comment type="caution">
    <text evidence="1">The sequence shown here is derived from an EMBL/GenBank/DDBJ whole genome shotgun (WGS) entry which is preliminary data.</text>
</comment>
<gene>
    <name evidence="1" type="ORF">IW245_005366</name>
</gene>
<dbReference type="AlphaFoldDB" id="A0A8J7KYC5"/>
<protein>
    <submittedName>
        <fullName evidence="1">Uncharacterized protein</fullName>
    </submittedName>
</protein>
<evidence type="ECO:0000313" key="1">
    <source>
        <dbReference type="EMBL" id="MBG6139172.1"/>
    </source>
</evidence>
<dbReference type="RefSeq" id="WP_197005856.1">
    <property type="nucleotide sequence ID" value="NZ_BONS01000012.1"/>
</dbReference>
<evidence type="ECO:0000313" key="2">
    <source>
        <dbReference type="Proteomes" id="UP000622552"/>
    </source>
</evidence>
<dbReference type="EMBL" id="JADOUF010000001">
    <property type="protein sequence ID" value="MBG6139172.1"/>
    <property type="molecule type" value="Genomic_DNA"/>
</dbReference>
<organism evidence="1 2">
    <name type="scientific">Longispora fulva</name>
    <dbReference type="NCBI Taxonomy" id="619741"/>
    <lineage>
        <taxon>Bacteria</taxon>
        <taxon>Bacillati</taxon>
        <taxon>Actinomycetota</taxon>
        <taxon>Actinomycetes</taxon>
        <taxon>Micromonosporales</taxon>
        <taxon>Micromonosporaceae</taxon>
        <taxon>Longispora</taxon>
    </lineage>
</organism>
<sequence length="64" mass="7082">MSFIDLGEITDEPVRDPPRRPLDLRRVRRAVPAALLAALTYGNDGYLACVDSVGGLRVWTYGVH</sequence>
<accession>A0A8J7KYC5</accession>
<proteinExistence type="predicted"/>
<dbReference type="Proteomes" id="UP000622552">
    <property type="component" value="Unassembled WGS sequence"/>
</dbReference>
<reference evidence="1" key="1">
    <citation type="submission" date="2020-11" db="EMBL/GenBank/DDBJ databases">
        <title>Sequencing the genomes of 1000 actinobacteria strains.</title>
        <authorList>
            <person name="Klenk H.-P."/>
        </authorList>
    </citation>
    <scope>NUCLEOTIDE SEQUENCE</scope>
    <source>
        <strain evidence="1">DSM 45356</strain>
    </source>
</reference>
<keyword evidence="2" id="KW-1185">Reference proteome</keyword>